<reference evidence="2" key="2">
    <citation type="journal article" date="2015" name="J. Biotechnol.">
        <title>Complete genome sequence of Bifidobacterium bifidum JCM 1255(T) isolated from feces of a breast-fed infant.</title>
        <authorList>
            <person name="Morita H."/>
            <person name="Toh H."/>
            <person name="Oshima K."/>
            <person name="Nakano A."/>
            <person name="Shindo C."/>
            <person name="Komiya K."/>
            <person name="Arakawa K."/>
            <person name="Suda W."/>
            <person name="Honda K."/>
            <person name="Hattori M."/>
        </authorList>
    </citation>
    <scope>NUCLEOTIDE SEQUENCE [LARGE SCALE GENOMIC DNA]</scope>
    <source>
        <strain evidence="2">JCM 1255</strain>
    </source>
</reference>
<gene>
    <name evidence="1" type="ORF">BBBF_1404</name>
</gene>
<evidence type="ECO:0000313" key="2">
    <source>
        <dbReference type="Proteomes" id="UP000035063"/>
    </source>
</evidence>
<proteinExistence type="predicted"/>
<organism evidence="1 2">
    <name type="scientific">Bifidobacterium bifidum ATCC 29521 = JCM 1255 = DSM 20456</name>
    <dbReference type="NCBI Taxonomy" id="500634"/>
    <lineage>
        <taxon>Bacteria</taxon>
        <taxon>Bacillati</taxon>
        <taxon>Actinomycetota</taxon>
        <taxon>Actinomycetes</taxon>
        <taxon>Bifidobacteriales</taxon>
        <taxon>Bifidobacteriaceae</taxon>
        <taxon>Bifidobacterium</taxon>
    </lineage>
</organism>
<evidence type="ECO:0000313" key="1">
    <source>
        <dbReference type="EMBL" id="BAQ98611.1"/>
    </source>
</evidence>
<keyword evidence="2" id="KW-1185">Reference proteome</keyword>
<dbReference type="RefSeq" id="WP_014760542.1">
    <property type="nucleotide sequence ID" value="NZ_AP012323.1"/>
</dbReference>
<reference evidence="1 2" key="1">
    <citation type="submission" date="2012-02" db="EMBL/GenBank/DDBJ databases">
        <title>Complete genome sequence of Bifidobacterium bifidum JCM 1255.</title>
        <authorList>
            <person name="Toh H."/>
            <person name="Oshima K."/>
            <person name="Morita H."/>
            <person name="Hattori M."/>
        </authorList>
    </citation>
    <scope>NUCLEOTIDE SEQUENCE [LARGE SCALE GENOMIC DNA]</scope>
    <source>
        <strain evidence="1 2">JCM 1255</strain>
    </source>
</reference>
<dbReference type="Proteomes" id="UP000035063">
    <property type="component" value="Chromosome"/>
</dbReference>
<name>A0ABN5UZK5_BIFBI</name>
<dbReference type="EMBL" id="AP012323">
    <property type="protein sequence ID" value="BAQ98611.1"/>
    <property type="molecule type" value="Genomic_DNA"/>
</dbReference>
<protein>
    <submittedName>
        <fullName evidence="1">Uncharacterized protein</fullName>
    </submittedName>
</protein>
<sequence>MSERTCNIAGCHNPAESNGLCAHHFTRALVYGQLRVANHAASLSGAVPRGEA</sequence>
<accession>A0ABN5UZK5</accession>